<dbReference type="Proteomes" id="UP000825729">
    <property type="component" value="Unassembled WGS sequence"/>
</dbReference>
<comment type="caution">
    <text evidence="1">The sequence shown here is derived from an EMBL/GenBank/DDBJ whole genome shotgun (WGS) entry which is preliminary data.</text>
</comment>
<accession>A0AAV7EZX1</accession>
<evidence type="ECO:0000313" key="2">
    <source>
        <dbReference type="Proteomes" id="UP000825729"/>
    </source>
</evidence>
<evidence type="ECO:0000313" key="1">
    <source>
        <dbReference type="EMBL" id="KAG9452853.1"/>
    </source>
</evidence>
<keyword evidence="2" id="KW-1185">Reference proteome</keyword>
<gene>
    <name evidence="1" type="ORF">H6P81_005757</name>
</gene>
<proteinExistence type="predicted"/>
<sequence length="154" mass="17784">MADKVKNASNKIDKGSLLVRWHPISPLPKTERNQMQDMMSTSFFFQFQRKGMQSLDHYLTFECSRLGYKLNQGNMYPQRWGKAILKQVINCFNFSTTCKFTTIPFKHDPKFRKEAPDPLCCAIWDANGGTSAQMADVCRRVMTYSKNLPQTRVG</sequence>
<reference evidence="1 2" key="1">
    <citation type="submission" date="2021-07" db="EMBL/GenBank/DDBJ databases">
        <title>The Aristolochia fimbriata genome: insights into angiosperm evolution, floral development and chemical biosynthesis.</title>
        <authorList>
            <person name="Jiao Y."/>
        </authorList>
    </citation>
    <scope>NUCLEOTIDE SEQUENCE [LARGE SCALE GENOMIC DNA]</scope>
    <source>
        <strain evidence="1">IBCAS-2021</strain>
        <tissue evidence="1">Leaf</tissue>
    </source>
</reference>
<dbReference type="EMBL" id="JAINDJ010000003">
    <property type="protein sequence ID" value="KAG9452853.1"/>
    <property type="molecule type" value="Genomic_DNA"/>
</dbReference>
<protein>
    <submittedName>
        <fullName evidence="1">Uncharacterized protein</fullName>
    </submittedName>
</protein>
<dbReference type="AlphaFoldDB" id="A0AAV7EZX1"/>
<name>A0AAV7EZX1_ARIFI</name>
<organism evidence="1 2">
    <name type="scientific">Aristolochia fimbriata</name>
    <name type="common">White veined hardy Dutchman's pipe vine</name>
    <dbReference type="NCBI Taxonomy" id="158543"/>
    <lineage>
        <taxon>Eukaryota</taxon>
        <taxon>Viridiplantae</taxon>
        <taxon>Streptophyta</taxon>
        <taxon>Embryophyta</taxon>
        <taxon>Tracheophyta</taxon>
        <taxon>Spermatophyta</taxon>
        <taxon>Magnoliopsida</taxon>
        <taxon>Magnoliidae</taxon>
        <taxon>Piperales</taxon>
        <taxon>Aristolochiaceae</taxon>
        <taxon>Aristolochia</taxon>
    </lineage>
</organism>